<keyword evidence="1" id="KW-0963">Cytoplasm</keyword>
<protein>
    <recommendedName>
        <fullName evidence="5">Kinesin-like protein KIF2A-like N-terminal domain-containing protein</fullName>
    </recommendedName>
</protein>
<dbReference type="AlphaFoldDB" id="A0A653CZ75"/>
<gene>
    <name evidence="6" type="ORF">CALMAC_LOCUS12969</name>
</gene>
<sequence>MDEILQVGSSINIKRTDGRVHSAIVAAINNETRCATVEWYEQGETKGKEIDLHTIENLNPDIIILKPGEQYNKTIQPPTEFNKLQRDPSGSSEEETSAMMAQSGRFTQKIDESDDDFNSNQFSSETATISNPTRQTLASMKTTSNGE</sequence>
<dbReference type="InterPro" id="IPR054473">
    <property type="entry name" value="KIF2A-like_N"/>
</dbReference>
<dbReference type="GO" id="GO:0005874">
    <property type="term" value="C:microtubule"/>
    <property type="evidence" value="ECO:0007669"/>
    <property type="project" value="UniProtKB-KW"/>
</dbReference>
<dbReference type="Pfam" id="PF22923">
    <property type="entry name" value="KIF2A-like_1st"/>
    <property type="match status" value="1"/>
</dbReference>
<keyword evidence="7" id="KW-1185">Reference proteome</keyword>
<evidence type="ECO:0000259" key="5">
    <source>
        <dbReference type="Pfam" id="PF22923"/>
    </source>
</evidence>
<evidence type="ECO:0000256" key="4">
    <source>
        <dbReference type="SAM" id="MobiDB-lite"/>
    </source>
</evidence>
<evidence type="ECO:0000256" key="3">
    <source>
        <dbReference type="ARBA" id="ARBA00023054"/>
    </source>
</evidence>
<evidence type="ECO:0000313" key="7">
    <source>
        <dbReference type="Proteomes" id="UP000410492"/>
    </source>
</evidence>
<reference evidence="6 7" key="1">
    <citation type="submission" date="2019-01" db="EMBL/GenBank/DDBJ databases">
        <authorList>
            <person name="Sayadi A."/>
        </authorList>
    </citation>
    <scope>NUCLEOTIDE SEQUENCE [LARGE SCALE GENOMIC DNA]</scope>
</reference>
<name>A0A653CZ75_CALMS</name>
<evidence type="ECO:0000256" key="2">
    <source>
        <dbReference type="ARBA" id="ARBA00022701"/>
    </source>
</evidence>
<feature type="domain" description="Kinesin-like protein KIF2A-like N-terminal" evidence="5">
    <location>
        <begin position="5"/>
        <end position="55"/>
    </location>
</feature>
<dbReference type="EMBL" id="CAACVG010009367">
    <property type="protein sequence ID" value="VEN53023.1"/>
    <property type="molecule type" value="Genomic_DNA"/>
</dbReference>
<keyword evidence="2" id="KW-0493">Microtubule</keyword>
<evidence type="ECO:0000313" key="6">
    <source>
        <dbReference type="EMBL" id="VEN53023.1"/>
    </source>
</evidence>
<feature type="non-terminal residue" evidence="6">
    <location>
        <position position="147"/>
    </location>
</feature>
<keyword evidence="3" id="KW-0175">Coiled coil</keyword>
<proteinExistence type="predicted"/>
<dbReference type="OrthoDB" id="3176171at2759"/>
<accession>A0A653CZ75</accession>
<organism evidence="6 7">
    <name type="scientific">Callosobruchus maculatus</name>
    <name type="common">Southern cowpea weevil</name>
    <name type="synonym">Pulse bruchid</name>
    <dbReference type="NCBI Taxonomy" id="64391"/>
    <lineage>
        <taxon>Eukaryota</taxon>
        <taxon>Metazoa</taxon>
        <taxon>Ecdysozoa</taxon>
        <taxon>Arthropoda</taxon>
        <taxon>Hexapoda</taxon>
        <taxon>Insecta</taxon>
        <taxon>Pterygota</taxon>
        <taxon>Neoptera</taxon>
        <taxon>Endopterygota</taxon>
        <taxon>Coleoptera</taxon>
        <taxon>Polyphaga</taxon>
        <taxon>Cucujiformia</taxon>
        <taxon>Chrysomeloidea</taxon>
        <taxon>Chrysomelidae</taxon>
        <taxon>Bruchinae</taxon>
        <taxon>Bruchini</taxon>
        <taxon>Callosobruchus</taxon>
    </lineage>
</organism>
<dbReference type="Proteomes" id="UP000410492">
    <property type="component" value="Unassembled WGS sequence"/>
</dbReference>
<evidence type="ECO:0000256" key="1">
    <source>
        <dbReference type="ARBA" id="ARBA00022490"/>
    </source>
</evidence>
<feature type="compositionally biased region" description="Polar residues" evidence="4">
    <location>
        <begin position="126"/>
        <end position="147"/>
    </location>
</feature>
<feature type="region of interest" description="Disordered" evidence="4">
    <location>
        <begin position="73"/>
        <end position="147"/>
    </location>
</feature>